<dbReference type="SMART" id="SM00458">
    <property type="entry name" value="RICIN"/>
    <property type="match status" value="1"/>
</dbReference>
<protein>
    <submittedName>
        <fullName evidence="3">RICIN domain-containing protein</fullName>
    </submittedName>
</protein>
<gene>
    <name evidence="3" type="ORF">AAH991_40005</name>
</gene>
<name>A0ABV0B447_9ACTN</name>
<dbReference type="Gene3D" id="2.80.10.50">
    <property type="match status" value="3"/>
</dbReference>
<evidence type="ECO:0000259" key="2">
    <source>
        <dbReference type="SMART" id="SM00458"/>
    </source>
</evidence>
<dbReference type="EMBL" id="JBDJAW010000120">
    <property type="protein sequence ID" value="MEN3541346.1"/>
    <property type="molecule type" value="Genomic_DNA"/>
</dbReference>
<dbReference type="PROSITE" id="PS50231">
    <property type="entry name" value="RICIN_B_LECTIN"/>
    <property type="match status" value="1"/>
</dbReference>
<feature type="non-terminal residue" evidence="3">
    <location>
        <position position="203"/>
    </location>
</feature>
<evidence type="ECO:0000313" key="3">
    <source>
        <dbReference type="EMBL" id="MEN3541346.1"/>
    </source>
</evidence>
<evidence type="ECO:0000256" key="1">
    <source>
        <dbReference type="SAM" id="SignalP"/>
    </source>
</evidence>
<dbReference type="Proteomes" id="UP001447516">
    <property type="component" value="Unassembled WGS sequence"/>
</dbReference>
<keyword evidence="4" id="KW-1185">Reference proteome</keyword>
<dbReference type="RefSeq" id="WP_346231168.1">
    <property type="nucleotide sequence ID" value="NZ_JBDJAW010000120.1"/>
</dbReference>
<dbReference type="InterPro" id="IPR000772">
    <property type="entry name" value="Ricin_B_lectin"/>
</dbReference>
<accession>A0ABV0B447</accession>
<sequence>MHAPPTRVARDRRRSPVAVFACLLAALATVFATAIAWTAPASAATVDTNAWYVLVNRNSGKALDVYNFSTADGGSLVQWTRTNANNQQWRFVDSGGGYYRVQSRHSGKVLDVYNVSTADAADIVQWSDHNGTNQQFALADSSGGYVRLINRNSGKAVEVQNASTADGGKIVQYSDWGGNNQQWQLVRVGSVSDQSPSPSPSPS</sequence>
<dbReference type="Pfam" id="PF14200">
    <property type="entry name" value="RicinB_lectin_2"/>
    <property type="match status" value="2"/>
</dbReference>
<dbReference type="InterPro" id="IPR035992">
    <property type="entry name" value="Ricin_B-like_lectins"/>
</dbReference>
<feature type="signal peptide" evidence="1">
    <location>
        <begin position="1"/>
        <end position="43"/>
    </location>
</feature>
<feature type="chain" id="PRO_5046749253" evidence="1">
    <location>
        <begin position="44"/>
        <end position="203"/>
    </location>
</feature>
<dbReference type="SUPFAM" id="SSF50370">
    <property type="entry name" value="Ricin B-like lectins"/>
    <property type="match status" value="1"/>
</dbReference>
<keyword evidence="1" id="KW-0732">Signal</keyword>
<feature type="domain" description="Ricin B lectin" evidence="2">
    <location>
        <begin position="50"/>
        <end position="186"/>
    </location>
</feature>
<proteinExistence type="predicted"/>
<evidence type="ECO:0000313" key="4">
    <source>
        <dbReference type="Proteomes" id="UP001447516"/>
    </source>
</evidence>
<organism evidence="3 4">
    <name type="scientific">Microbispora maris</name>
    <dbReference type="NCBI Taxonomy" id="3144104"/>
    <lineage>
        <taxon>Bacteria</taxon>
        <taxon>Bacillati</taxon>
        <taxon>Actinomycetota</taxon>
        <taxon>Actinomycetes</taxon>
        <taxon>Streptosporangiales</taxon>
        <taxon>Streptosporangiaceae</taxon>
        <taxon>Microbispora</taxon>
    </lineage>
</organism>
<reference evidence="3 4" key="1">
    <citation type="submission" date="2024-05" db="EMBL/GenBank/DDBJ databases">
        <title>Microbispora sp.ZYX-F-249.</title>
        <authorList>
            <person name="Xie H."/>
        </authorList>
    </citation>
    <scope>NUCLEOTIDE SEQUENCE [LARGE SCALE GENOMIC DNA]</scope>
    <source>
        <strain evidence="3 4">ZYX-F-249</strain>
    </source>
</reference>
<comment type="caution">
    <text evidence="3">The sequence shown here is derived from an EMBL/GenBank/DDBJ whole genome shotgun (WGS) entry which is preliminary data.</text>
</comment>